<dbReference type="EMBL" id="VKHS01000394">
    <property type="protein sequence ID" value="MBB0230970.1"/>
    <property type="molecule type" value="Genomic_DNA"/>
</dbReference>
<dbReference type="AlphaFoldDB" id="A0A7W3T4U8"/>
<dbReference type="Pfam" id="PF00144">
    <property type="entry name" value="Beta-lactamase"/>
    <property type="match status" value="1"/>
</dbReference>
<keyword evidence="3" id="KW-1185">Reference proteome</keyword>
<keyword evidence="2" id="KW-0378">Hydrolase</keyword>
<dbReference type="SUPFAM" id="SSF56601">
    <property type="entry name" value="beta-lactamase/transpeptidase-like"/>
    <property type="match status" value="1"/>
</dbReference>
<comment type="caution">
    <text evidence="2">The sequence shown here is derived from an EMBL/GenBank/DDBJ whole genome shotgun (WGS) entry which is preliminary data.</text>
</comment>
<dbReference type="InterPro" id="IPR001466">
    <property type="entry name" value="Beta-lactam-related"/>
</dbReference>
<proteinExistence type="predicted"/>
<dbReference type="GO" id="GO:0016787">
    <property type="term" value="F:hydrolase activity"/>
    <property type="evidence" value="ECO:0007669"/>
    <property type="project" value="UniProtKB-KW"/>
</dbReference>
<reference evidence="3" key="1">
    <citation type="submission" date="2019-10" db="EMBL/GenBank/DDBJ databases">
        <title>Streptomyces sp. nov., a novel actinobacterium isolated from alkaline environment.</title>
        <authorList>
            <person name="Golinska P."/>
        </authorList>
    </citation>
    <scope>NUCLEOTIDE SEQUENCE [LARGE SCALE GENOMIC DNA]</scope>
    <source>
        <strain evidence="3">DSM 42108</strain>
    </source>
</reference>
<dbReference type="PANTHER" id="PTHR43319">
    <property type="entry name" value="BETA-LACTAMASE-RELATED"/>
    <property type="match status" value="1"/>
</dbReference>
<evidence type="ECO:0000259" key="1">
    <source>
        <dbReference type="Pfam" id="PF00144"/>
    </source>
</evidence>
<protein>
    <submittedName>
        <fullName evidence="2">Serine hydrolase</fullName>
    </submittedName>
</protein>
<dbReference type="InterPro" id="IPR052907">
    <property type="entry name" value="Beta-lactamase/esterase"/>
</dbReference>
<dbReference type="PANTHER" id="PTHR43319:SF3">
    <property type="entry name" value="BETA-LACTAMASE-RELATED DOMAIN-CONTAINING PROTEIN"/>
    <property type="match status" value="1"/>
</dbReference>
<gene>
    <name evidence="2" type="ORF">FOE67_15965</name>
</gene>
<evidence type="ECO:0000313" key="2">
    <source>
        <dbReference type="EMBL" id="MBB0230970.1"/>
    </source>
</evidence>
<dbReference type="Gene3D" id="3.40.710.10">
    <property type="entry name" value="DD-peptidase/beta-lactamase superfamily"/>
    <property type="match status" value="1"/>
</dbReference>
<dbReference type="InterPro" id="IPR012338">
    <property type="entry name" value="Beta-lactam/transpept-like"/>
</dbReference>
<dbReference type="RefSeq" id="WP_182664894.1">
    <property type="nucleotide sequence ID" value="NZ_VKHS01000394.1"/>
</dbReference>
<evidence type="ECO:0000313" key="3">
    <source>
        <dbReference type="Proteomes" id="UP000530234"/>
    </source>
</evidence>
<accession>A0A7W3T4U8</accession>
<sequence length="404" mass="42760">MSGSERVPGGASGEVTVHGRVASGFEPLREAFAAVFEGSPETGAALAVLHRGEPVADLWGGIADTRTGAPWQADTPSVIFSCTKGLVSILAARLVQEGRLDYEDRVATHWPEFGRAGKAGVTVRDVLSHRAGLSAPRRSFSTAEVLDWQTVTAALAEQEPLWEPGTGYAYHALTHGWLAGEVIRRITGVSVGRYFEEVIAGPLGAEAWIGAPEEVLGRVAHLGVGASLVEHVRQQETAAERTPDRPDWPGLAMTLGDAFPQELAHPTRGFNDPAVRAAEIPGAGGIATARALAAIWSATVTDTRGVRLLGDDVLRRALVPQSWGAPVFDVPGPYARWAMGFQLDSEARRFLTADAFGHDGAGGQVAFADPVTGVGFAFLTNRMEAGDDRRATRIVDALRGILPG</sequence>
<feature type="domain" description="Beta-lactamase-related" evidence="1">
    <location>
        <begin position="33"/>
        <end position="396"/>
    </location>
</feature>
<name>A0A7W3T4U8_9ACTN</name>
<organism evidence="2 3">
    <name type="scientific">Streptomyces calidiresistens</name>
    <dbReference type="NCBI Taxonomy" id="1485586"/>
    <lineage>
        <taxon>Bacteria</taxon>
        <taxon>Bacillati</taxon>
        <taxon>Actinomycetota</taxon>
        <taxon>Actinomycetes</taxon>
        <taxon>Kitasatosporales</taxon>
        <taxon>Streptomycetaceae</taxon>
        <taxon>Streptomyces</taxon>
    </lineage>
</organism>
<dbReference type="Proteomes" id="UP000530234">
    <property type="component" value="Unassembled WGS sequence"/>
</dbReference>